<gene>
    <name evidence="4" type="ORF">RJ641_024780</name>
</gene>
<dbReference type="SUPFAM" id="SSF54928">
    <property type="entry name" value="RNA-binding domain, RBD"/>
    <property type="match status" value="1"/>
</dbReference>
<dbReference type="PROSITE" id="PS50102">
    <property type="entry name" value="RRM"/>
    <property type="match status" value="1"/>
</dbReference>
<feature type="domain" description="RRM" evidence="3">
    <location>
        <begin position="11"/>
        <end position="86"/>
    </location>
</feature>
<reference evidence="4 5" key="1">
    <citation type="submission" date="2023-12" db="EMBL/GenBank/DDBJ databases">
        <title>A high-quality genome assembly for Dillenia turbinata (Dilleniales).</title>
        <authorList>
            <person name="Chanderbali A."/>
        </authorList>
    </citation>
    <scope>NUCLEOTIDE SEQUENCE [LARGE SCALE GENOMIC DNA]</scope>
    <source>
        <strain evidence="4">LSX21</strain>
        <tissue evidence="4">Leaf</tissue>
    </source>
</reference>
<evidence type="ECO:0000256" key="2">
    <source>
        <dbReference type="PROSITE-ProRule" id="PRU00176"/>
    </source>
</evidence>
<organism evidence="4 5">
    <name type="scientific">Dillenia turbinata</name>
    <dbReference type="NCBI Taxonomy" id="194707"/>
    <lineage>
        <taxon>Eukaryota</taxon>
        <taxon>Viridiplantae</taxon>
        <taxon>Streptophyta</taxon>
        <taxon>Embryophyta</taxon>
        <taxon>Tracheophyta</taxon>
        <taxon>Spermatophyta</taxon>
        <taxon>Magnoliopsida</taxon>
        <taxon>eudicotyledons</taxon>
        <taxon>Gunneridae</taxon>
        <taxon>Pentapetalae</taxon>
        <taxon>Dilleniales</taxon>
        <taxon>Dilleniaceae</taxon>
        <taxon>Dillenia</taxon>
    </lineage>
</organism>
<keyword evidence="5" id="KW-1185">Reference proteome</keyword>
<dbReference type="SMART" id="SM00360">
    <property type="entry name" value="RRM"/>
    <property type="match status" value="1"/>
</dbReference>
<comment type="caution">
    <text evidence="4">The sequence shown here is derived from an EMBL/GenBank/DDBJ whole genome shotgun (WGS) entry which is preliminary data.</text>
</comment>
<proteinExistence type="predicted"/>
<dbReference type="EMBL" id="JBAMMX010000003">
    <property type="protein sequence ID" value="KAK6943678.1"/>
    <property type="molecule type" value="Genomic_DNA"/>
</dbReference>
<dbReference type="GO" id="GO:0003723">
    <property type="term" value="F:RNA binding"/>
    <property type="evidence" value="ECO:0007669"/>
    <property type="project" value="UniProtKB-UniRule"/>
</dbReference>
<dbReference type="InterPro" id="IPR035979">
    <property type="entry name" value="RBD_domain_sf"/>
</dbReference>
<evidence type="ECO:0000256" key="1">
    <source>
        <dbReference type="ARBA" id="ARBA00022884"/>
    </source>
</evidence>
<dbReference type="Gene3D" id="3.30.70.330">
    <property type="match status" value="1"/>
</dbReference>
<dbReference type="AlphaFoldDB" id="A0AAN8WBW0"/>
<keyword evidence="1 2" id="KW-0694">RNA-binding</keyword>
<name>A0AAN8WBW0_9MAGN</name>
<dbReference type="InterPro" id="IPR000504">
    <property type="entry name" value="RRM_dom"/>
</dbReference>
<sequence>MANNPPQTPSKTLVVSGLKKRTTSEKVHEAFSKFDEVVQARVIADRVSGYSKGFGFVKYTTGEEAKRGMEGMDAQIRWLYIMLLSHLMKIVPQAYMPAHAFMEWKEFTWKLHILDGLLKLIVGVQFDGWVIFVEYARPRLPPGQSVAPENVSKYWQLGNFSDQIHAEKLPLVNELFVLTSESRGRGRCLCNQWKLKKCLASKILVASCDYCYILCTAYMCHDS</sequence>
<evidence type="ECO:0000259" key="3">
    <source>
        <dbReference type="PROSITE" id="PS50102"/>
    </source>
</evidence>
<evidence type="ECO:0000313" key="5">
    <source>
        <dbReference type="Proteomes" id="UP001370490"/>
    </source>
</evidence>
<dbReference type="PANTHER" id="PTHR48029:SF1">
    <property type="entry name" value="NUCLEOLAR PROTEIN 8"/>
    <property type="match status" value="1"/>
</dbReference>
<accession>A0AAN8WBW0</accession>
<dbReference type="PANTHER" id="PTHR48029">
    <property type="entry name" value="NUCLEOLAR PROTEIN 8"/>
    <property type="match status" value="1"/>
</dbReference>
<dbReference type="Proteomes" id="UP001370490">
    <property type="component" value="Unassembled WGS sequence"/>
</dbReference>
<dbReference type="InterPro" id="IPR012677">
    <property type="entry name" value="Nucleotide-bd_a/b_plait_sf"/>
</dbReference>
<dbReference type="Pfam" id="PF00076">
    <property type="entry name" value="RRM_1"/>
    <property type="match status" value="1"/>
</dbReference>
<protein>
    <submittedName>
        <fullName evidence="4">RNA recognition motif domain</fullName>
    </submittedName>
</protein>
<evidence type="ECO:0000313" key="4">
    <source>
        <dbReference type="EMBL" id="KAK6943678.1"/>
    </source>
</evidence>